<sequence length="167" mass="17403">MGTVGSPCRAEAWFVPGMQGHGGRGSSRWSTSASRATPTSSGRLATPRRTASRTSAIVCVAPRKGCDGLPAALRTANVATAPLETCDSAVTSLGARAQAAFRDLWTEVPEARAFKPPKQDDFARLLLISGQVGLTKTEGSEQGFRNLRAVGIKHGRVLLVAASSAVV</sequence>
<accession>A0ABN9WA43</accession>
<evidence type="ECO:0000313" key="3">
    <source>
        <dbReference type="Proteomes" id="UP001189429"/>
    </source>
</evidence>
<keyword evidence="3" id="KW-1185">Reference proteome</keyword>
<protein>
    <submittedName>
        <fullName evidence="2">Uncharacterized protein</fullName>
    </submittedName>
</protein>
<dbReference type="EMBL" id="CAUYUJ010018376">
    <property type="protein sequence ID" value="CAK0883120.1"/>
    <property type="molecule type" value="Genomic_DNA"/>
</dbReference>
<gene>
    <name evidence="2" type="ORF">PCOR1329_LOCUS65401</name>
</gene>
<evidence type="ECO:0000256" key="1">
    <source>
        <dbReference type="SAM" id="MobiDB-lite"/>
    </source>
</evidence>
<dbReference type="Proteomes" id="UP001189429">
    <property type="component" value="Unassembled WGS sequence"/>
</dbReference>
<feature type="region of interest" description="Disordered" evidence="1">
    <location>
        <begin position="15"/>
        <end position="48"/>
    </location>
</feature>
<evidence type="ECO:0000313" key="2">
    <source>
        <dbReference type="EMBL" id="CAK0883120.1"/>
    </source>
</evidence>
<feature type="compositionally biased region" description="Low complexity" evidence="1">
    <location>
        <begin position="26"/>
        <end position="43"/>
    </location>
</feature>
<reference evidence="2" key="1">
    <citation type="submission" date="2023-10" db="EMBL/GenBank/DDBJ databases">
        <authorList>
            <person name="Chen Y."/>
            <person name="Shah S."/>
            <person name="Dougan E. K."/>
            <person name="Thang M."/>
            <person name="Chan C."/>
        </authorList>
    </citation>
    <scope>NUCLEOTIDE SEQUENCE [LARGE SCALE GENOMIC DNA]</scope>
</reference>
<name>A0ABN9WA43_9DINO</name>
<organism evidence="2 3">
    <name type="scientific">Prorocentrum cordatum</name>
    <dbReference type="NCBI Taxonomy" id="2364126"/>
    <lineage>
        <taxon>Eukaryota</taxon>
        <taxon>Sar</taxon>
        <taxon>Alveolata</taxon>
        <taxon>Dinophyceae</taxon>
        <taxon>Prorocentrales</taxon>
        <taxon>Prorocentraceae</taxon>
        <taxon>Prorocentrum</taxon>
    </lineage>
</organism>
<comment type="caution">
    <text evidence="2">The sequence shown here is derived from an EMBL/GenBank/DDBJ whole genome shotgun (WGS) entry which is preliminary data.</text>
</comment>
<proteinExistence type="predicted"/>